<accession>A0A2A2B218</accession>
<dbReference type="GO" id="GO:0016301">
    <property type="term" value="F:kinase activity"/>
    <property type="evidence" value="ECO:0007669"/>
    <property type="project" value="UniProtKB-KW"/>
</dbReference>
<evidence type="ECO:0000313" key="3">
    <source>
        <dbReference type="EMBL" id="PAT44177.1"/>
    </source>
</evidence>
<dbReference type="Proteomes" id="UP000218439">
    <property type="component" value="Unassembled WGS sequence"/>
</dbReference>
<keyword evidence="3" id="KW-0808">Transferase</keyword>
<gene>
    <name evidence="3" type="ORF">CK621_00945</name>
</gene>
<dbReference type="SUPFAM" id="SSF56954">
    <property type="entry name" value="Outer membrane efflux proteins (OEP)"/>
    <property type="match status" value="1"/>
</dbReference>
<name>A0A2A2B218_9BURK</name>
<reference evidence="3 4" key="1">
    <citation type="submission" date="2017-08" db="EMBL/GenBank/DDBJ databases">
        <title>WGS of Clinical strains of the CDC Group NO-1 linked to zoonotic infections in humans.</title>
        <authorList>
            <person name="Bernier A.-M."/>
            <person name="Bernard K."/>
        </authorList>
    </citation>
    <scope>NUCLEOTIDE SEQUENCE [LARGE SCALE GENOMIC DNA]</scope>
    <source>
        <strain evidence="3 4">NML120219</strain>
    </source>
</reference>
<evidence type="ECO:0000256" key="2">
    <source>
        <dbReference type="SAM" id="MobiDB-lite"/>
    </source>
</evidence>
<keyword evidence="3" id="KW-0418">Kinase</keyword>
<dbReference type="GO" id="GO:0015562">
    <property type="term" value="F:efflux transmembrane transporter activity"/>
    <property type="evidence" value="ECO:0007669"/>
    <property type="project" value="InterPro"/>
</dbReference>
<comment type="caution">
    <text evidence="3">The sequence shown here is derived from an EMBL/GenBank/DDBJ whole genome shotgun (WGS) entry which is preliminary data.</text>
</comment>
<dbReference type="RefSeq" id="WP_095550893.1">
    <property type="nucleotide sequence ID" value="NZ_NSJE01000001.1"/>
</dbReference>
<comment type="similarity">
    <text evidence="1">Belongs to the outer membrane factor (OMF) (TC 1.B.17) family.</text>
</comment>
<dbReference type="InterPro" id="IPR010131">
    <property type="entry name" value="MdtP/NodT-like"/>
</dbReference>
<dbReference type="PANTHER" id="PTHR30203:SF29">
    <property type="entry name" value="PROTEIN CYAE"/>
    <property type="match status" value="1"/>
</dbReference>
<protein>
    <submittedName>
        <fullName evidence="3">Histidine kinase</fullName>
    </submittedName>
</protein>
<dbReference type="EMBL" id="NSJE01000001">
    <property type="protein sequence ID" value="PAT44177.1"/>
    <property type="molecule type" value="Genomic_DNA"/>
</dbReference>
<evidence type="ECO:0000256" key="1">
    <source>
        <dbReference type="ARBA" id="ARBA00007613"/>
    </source>
</evidence>
<dbReference type="InterPro" id="IPR003423">
    <property type="entry name" value="OMP_efflux"/>
</dbReference>
<evidence type="ECO:0000313" key="4">
    <source>
        <dbReference type="Proteomes" id="UP000218439"/>
    </source>
</evidence>
<proteinExistence type="inferred from homology"/>
<dbReference type="Gene3D" id="1.20.1600.10">
    <property type="entry name" value="Outer membrane efflux proteins (OEP)"/>
    <property type="match status" value="1"/>
</dbReference>
<dbReference type="PANTHER" id="PTHR30203">
    <property type="entry name" value="OUTER MEMBRANE CATION EFFLUX PROTEIN"/>
    <property type="match status" value="1"/>
</dbReference>
<sequence>MCSAHCCATPMRPSMSADKKRPMRPRDLAVSMWLLLALPGLVTAQEAYGGPEDGMPLKPAYAPPQKAVGASQRHWRERLTPLQDPVRTEPATLRQPLVVPLPPDLLTSSPHAQLEENNVGILIPGQWHCATRSSAPHPEHPQWALQTLLADQPISDRNAEASSAIPVLTLPTAIRLALCHNPQVRASWSAIAQQAAQVGQARSAYWPQLNAGIGRQRSRRSYSGEPPAPAHATYATTQNAALSWRLWDFGARDARTDAALAQLQAALHTQNATVQKALAQVLHAYGEAQAAQARLETQHRLLPLAERSVKAAQRRQQGGAGSQHDTLQAIAAQARVQLEQSRSQGELDKATAQLSYLLGLPSATVFQLESIEPKASPGNEASANVFTYQPLAQSLDDWLQQARESHPAILAARSQWQAAQASLKAVQSEGLPTLDFSMAHYRNGRPNTALTDSRSRENVIGLTLSIPIFDGFNTTYKVRASQALVEQKAIEYQAAAQQTLHELVQLHAEAKATLNNLRMASSLFAVAEKAAHSTQRQYDKGAADILQLNQSLTNLQHAQQEFARSQTEWNRARLKLWLQAGAMPPTP</sequence>
<dbReference type="AlphaFoldDB" id="A0A2A2B218"/>
<feature type="region of interest" description="Disordered" evidence="2">
    <location>
        <begin position="1"/>
        <end position="23"/>
    </location>
</feature>
<organism evidence="3 4">
    <name type="scientific">Vandammella animalimorsus</name>
    <dbReference type="NCBI Taxonomy" id="2029117"/>
    <lineage>
        <taxon>Bacteria</taxon>
        <taxon>Pseudomonadati</taxon>
        <taxon>Pseudomonadota</taxon>
        <taxon>Betaproteobacteria</taxon>
        <taxon>Burkholderiales</taxon>
        <taxon>Comamonadaceae</taxon>
        <taxon>Vandammella</taxon>
    </lineage>
</organism>
<dbReference type="Pfam" id="PF02321">
    <property type="entry name" value="OEP"/>
    <property type="match status" value="2"/>
</dbReference>